<organism evidence="3 4">
    <name type="scientific">Pestalotiopsis fici (strain W106-1 / CGMCC3.15140)</name>
    <dbReference type="NCBI Taxonomy" id="1229662"/>
    <lineage>
        <taxon>Eukaryota</taxon>
        <taxon>Fungi</taxon>
        <taxon>Dikarya</taxon>
        <taxon>Ascomycota</taxon>
        <taxon>Pezizomycotina</taxon>
        <taxon>Sordariomycetes</taxon>
        <taxon>Xylariomycetidae</taxon>
        <taxon>Amphisphaeriales</taxon>
        <taxon>Sporocadaceae</taxon>
        <taxon>Pestalotiopsis</taxon>
    </lineage>
</organism>
<dbReference type="RefSeq" id="XP_007831479.1">
    <property type="nucleotide sequence ID" value="XM_007833288.1"/>
</dbReference>
<keyword evidence="2" id="KW-1133">Transmembrane helix</keyword>
<keyword evidence="2" id="KW-0472">Membrane</keyword>
<name>W3XCD4_PESFW</name>
<sequence>MYDNNSGFKPIDNLNFYPISGDWYRTADDPVDPYTGFNTEDGGFKVYLSMEPASPVGCAKQYQFCNAEFPGTEGCGPLTSLREAVVGVAPFYNTTYEELKRFYYIGNASSAQVARFDYFTSMFFGTLKSFDAMLSTLGSAGLLSQRTVYEGIQLSLPTNQWQLDMKHLWDISMASIQAEAIRHAYGPINGAVPSAWINFTGPALGKLCNNQKIRSTAYGSFSLFGLYFVLVVGIIIILTSYLLEPVSSLLHKRWGYKQYSHLEWTSNSILQLQQNAQEAVGPGTLTTGVKVAPARKSNERLNCLNPTDVSRSSLQLIKRTERPRSIRTSEEPEVDISDASASSLRETLNTIPMSVLESQAYHIEGRARTPYGTLDSSTTLASGSNTGSSSMPDSALGETSSFRSQQMPIQESEAPQILDRFDFEREVPPRGYFASYL</sequence>
<feature type="compositionally biased region" description="Polar residues" evidence="1">
    <location>
        <begin position="374"/>
        <end position="409"/>
    </location>
</feature>
<dbReference type="OrthoDB" id="4776855at2759"/>
<protein>
    <submittedName>
        <fullName evidence="3">Uncharacterized protein</fullName>
    </submittedName>
</protein>
<dbReference type="GeneID" id="19269720"/>
<evidence type="ECO:0000313" key="4">
    <source>
        <dbReference type="Proteomes" id="UP000030651"/>
    </source>
</evidence>
<dbReference type="Proteomes" id="UP000030651">
    <property type="component" value="Unassembled WGS sequence"/>
</dbReference>
<feature type="region of interest" description="Disordered" evidence="1">
    <location>
        <begin position="369"/>
        <end position="415"/>
    </location>
</feature>
<keyword evidence="4" id="KW-1185">Reference proteome</keyword>
<evidence type="ECO:0000313" key="3">
    <source>
        <dbReference type="EMBL" id="ETS82831.1"/>
    </source>
</evidence>
<accession>W3XCD4</accession>
<dbReference type="HOGENOM" id="CLU_627145_0_0_1"/>
<feature type="region of interest" description="Disordered" evidence="1">
    <location>
        <begin position="319"/>
        <end position="340"/>
    </location>
</feature>
<proteinExistence type="predicted"/>
<reference evidence="4" key="1">
    <citation type="journal article" date="2015" name="BMC Genomics">
        <title>Genomic and transcriptomic analysis of the endophytic fungus Pestalotiopsis fici reveals its lifestyle and high potential for synthesis of natural products.</title>
        <authorList>
            <person name="Wang X."/>
            <person name="Zhang X."/>
            <person name="Liu L."/>
            <person name="Xiang M."/>
            <person name="Wang W."/>
            <person name="Sun X."/>
            <person name="Che Y."/>
            <person name="Guo L."/>
            <person name="Liu G."/>
            <person name="Guo L."/>
            <person name="Wang C."/>
            <person name="Yin W.B."/>
            <person name="Stadler M."/>
            <person name="Zhang X."/>
            <person name="Liu X."/>
        </authorList>
    </citation>
    <scope>NUCLEOTIDE SEQUENCE [LARGE SCALE GENOMIC DNA]</scope>
    <source>
        <strain evidence="4">W106-1 / CGMCC3.15140</strain>
    </source>
</reference>
<feature type="compositionally biased region" description="Basic and acidic residues" evidence="1">
    <location>
        <begin position="319"/>
        <end position="330"/>
    </location>
</feature>
<keyword evidence="2" id="KW-0812">Transmembrane</keyword>
<gene>
    <name evidence="3" type="ORF">PFICI_04707</name>
</gene>
<dbReference type="AlphaFoldDB" id="W3XCD4"/>
<dbReference type="EMBL" id="KI912111">
    <property type="protein sequence ID" value="ETS82831.1"/>
    <property type="molecule type" value="Genomic_DNA"/>
</dbReference>
<dbReference type="KEGG" id="pfy:PFICI_04707"/>
<evidence type="ECO:0000256" key="1">
    <source>
        <dbReference type="SAM" id="MobiDB-lite"/>
    </source>
</evidence>
<evidence type="ECO:0000256" key="2">
    <source>
        <dbReference type="SAM" id="Phobius"/>
    </source>
</evidence>
<feature type="transmembrane region" description="Helical" evidence="2">
    <location>
        <begin position="218"/>
        <end position="243"/>
    </location>
</feature>
<dbReference type="InParanoid" id="W3XCD4"/>
<dbReference type="eggNOG" id="ENOG502SHTF">
    <property type="taxonomic scope" value="Eukaryota"/>
</dbReference>